<feature type="region of interest" description="Disordered" evidence="1">
    <location>
        <begin position="58"/>
        <end position="91"/>
    </location>
</feature>
<dbReference type="RefSeq" id="WP_210970881.1">
    <property type="nucleotide sequence ID" value="NZ_JAGPXE010000006.1"/>
</dbReference>
<gene>
    <name evidence="2" type="ORF">KBO27_16510</name>
</gene>
<accession>A0ABS5DH05</accession>
<feature type="compositionally biased region" description="Polar residues" evidence="1">
    <location>
        <begin position="71"/>
        <end position="91"/>
    </location>
</feature>
<evidence type="ECO:0000313" key="2">
    <source>
        <dbReference type="EMBL" id="MBQ0925561.1"/>
    </source>
</evidence>
<dbReference type="EMBL" id="JAGPXE010000006">
    <property type="protein sequence ID" value="MBQ0925561.1"/>
    <property type="molecule type" value="Genomic_DNA"/>
</dbReference>
<evidence type="ECO:0000256" key="1">
    <source>
        <dbReference type="SAM" id="MobiDB-lite"/>
    </source>
</evidence>
<protein>
    <submittedName>
        <fullName evidence="2">Uncharacterized protein</fullName>
    </submittedName>
</protein>
<feature type="region of interest" description="Disordered" evidence="1">
    <location>
        <begin position="106"/>
        <end position="132"/>
    </location>
</feature>
<feature type="compositionally biased region" description="Polar residues" evidence="1">
    <location>
        <begin position="116"/>
        <end position="131"/>
    </location>
</feature>
<name>A0ABS5DH05_9PSEU</name>
<keyword evidence="3" id="KW-1185">Reference proteome</keyword>
<proteinExistence type="predicted"/>
<comment type="caution">
    <text evidence="2">The sequence shown here is derived from an EMBL/GenBank/DDBJ whole genome shotgun (WGS) entry which is preliminary data.</text>
</comment>
<evidence type="ECO:0000313" key="3">
    <source>
        <dbReference type="Proteomes" id="UP000674084"/>
    </source>
</evidence>
<dbReference type="Proteomes" id="UP000674084">
    <property type="component" value="Unassembled WGS sequence"/>
</dbReference>
<organism evidence="2 3">
    <name type="scientific">Saccharopolyspora endophytica</name>
    <dbReference type="NCBI Taxonomy" id="543886"/>
    <lineage>
        <taxon>Bacteria</taxon>
        <taxon>Bacillati</taxon>
        <taxon>Actinomycetota</taxon>
        <taxon>Actinomycetes</taxon>
        <taxon>Pseudonocardiales</taxon>
        <taxon>Pseudonocardiaceae</taxon>
        <taxon>Saccharopolyspora</taxon>
    </lineage>
</organism>
<reference evidence="2 3" key="1">
    <citation type="submission" date="2021-04" db="EMBL/GenBank/DDBJ databases">
        <title>Whole-genome sequencing of Saccharopolyspora endophytica KCTC 19397.</title>
        <authorList>
            <person name="Ay H."/>
            <person name="Saygin H."/>
            <person name="Sahin N."/>
        </authorList>
    </citation>
    <scope>NUCLEOTIDE SEQUENCE [LARGE SCALE GENOMIC DNA]</scope>
    <source>
        <strain evidence="2 3">KCTC 19397</strain>
    </source>
</reference>
<sequence length="196" mass="20895">MRDAGQGDLNPPQVYQWLTANFTNACGDTANLLRETTFPDSGAERSLDDLTEVVAELRRRGRGSPTSGSTAAVTPSSLSGAVTTAGSRRATSAVTPWPIRLGRARTRAQRPCPPRNSRTACSPSAITTSPTAARAVPASDIRDDGVNLLGEVVTKVRPENEQHGRVSAQLGGFADTWDEIRTSTLSPGEWMESRFG</sequence>